<gene>
    <name evidence="2" type="ORF">I0K15_10860</name>
</gene>
<keyword evidence="1" id="KW-0812">Transmembrane</keyword>
<feature type="transmembrane region" description="Helical" evidence="1">
    <location>
        <begin position="45"/>
        <end position="65"/>
    </location>
</feature>
<dbReference type="AlphaFoldDB" id="A0A7S9QBR6"/>
<protein>
    <submittedName>
        <fullName evidence="2">DUF1761 domain-containing protein</fullName>
    </submittedName>
</protein>
<proteinExistence type="predicted"/>
<feature type="transmembrane region" description="Helical" evidence="1">
    <location>
        <begin position="77"/>
        <end position="94"/>
    </location>
</feature>
<keyword evidence="3" id="KW-1185">Reference proteome</keyword>
<dbReference type="Pfam" id="PF08570">
    <property type="entry name" value="DUF1761"/>
    <property type="match status" value="1"/>
</dbReference>
<sequence>MEIVAVLVAAAAIWAIGAAWYGLMSGPWRDAAGIAPSEESGMSRAVFGLSYACFVLLCGFLQWIWYLADVQGAAEGLMMGAGVGAFLGVPWMAVNNMYSGRPWVLTLIDGTYAVIGVAAGGAVLELF</sequence>
<feature type="transmembrane region" description="Helical" evidence="1">
    <location>
        <begin position="6"/>
        <end position="24"/>
    </location>
</feature>
<accession>A0A7S9QBR6</accession>
<dbReference type="EMBL" id="CP064942">
    <property type="protein sequence ID" value="QPH52326.1"/>
    <property type="molecule type" value="Genomic_DNA"/>
</dbReference>
<keyword evidence="1" id="KW-1133">Transmembrane helix</keyword>
<keyword evidence="1" id="KW-0472">Membrane</keyword>
<organism evidence="2 3">
    <name type="scientific">Pontivivens ytuae</name>
    <dbReference type="NCBI Taxonomy" id="2789856"/>
    <lineage>
        <taxon>Bacteria</taxon>
        <taxon>Pseudomonadati</taxon>
        <taxon>Pseudomonadota</taxon>
        <taxon>Alphaproteobacteria</taxon>
        <taxon>Rhodobacterales</taxon>
        <taxon>Paracoccaceae</taxon>
        <taxon>Pontivivens</taxon>
    </lineage>
</organism>
<dbReference type="KEGG" id="poz:I0K15_10860"/>
<dbReference type="Proteomes" id="UP000594800">
    <property type="component" value="Chromosome"/>
</dbReference>
<feature type="transmembrane region" description="Helical" evidence="1">
    <location>
        <begin position="103"/>
        <end position="124"/>
    </location>
</feature>
<name>A0A7S9QBR6_9RHOB</name>
<evidence type="ECO:0000313" key="2">
    <source>
        <dbReference type="EMBL" id="QPH52326.1"/>
    </source>
</evidence>
<reference evidence="2 3" key="1">
    <citation type="submission" date="2020-11" db="EMBL/GenBank/DDBJ databases">
        <title>Description of Pontivivens ytuae sp. nov. isolated from deep sea sediment of Mariana Trench.</title>
        <authorList>
            <person name="Wang Z."/>
            <person name="Sun Q.-L."/>
            <person name="Xu X.-D."/>
            <person name="Tang Y.-Z."/>
            <person name="Zhang J."/>
        </authorList>
    </citation>
    <scope>NUCLEOTIDE SEQUENCE [LARGE SCALE GENOMIC DNA]</scope>
    <source>
        <strain evidence="2 3">MT2928</strain>
    </source>
</reference>
<dbReference type="InterPro" id="IPR013879">
    <property type="entry name" value="DUF1761"/>
</dbReference>
<dbReference type="RefSeq" id="WP_196101540.1">
    <property type="nucleotide sequence ID" value="NZ_CP064942.1"/>
</dbReference>
<evidence type="ECO:0000256" key="1">
    <source>
        <dbReference type="SAM" id="Phobius"/>
    </source>
</evidence>
<evidence type="ECO:0000313" key="3">
    <source>
        <dbReference type="Proteomes" id="UP000594800"/>
    </source>
</evidence>